<feature type="region of interest" description="Disordered" evidence="1">
    <location>
        <begin position="22"/>
        <end position="51"/>
    </location>
</feature>
<name>A0A6H5IH91_9HYME</name>
<feature type="region of interest" description="Disordered" evidence="1">
    <location>
        <begin position="143"/>
        <end position="173"/>
    </location>
</feature>
<dbReference type="AlphaFoldDB" id="A0A6H5IH91"/>
<dbReference type="Proteomes" id="UP000479190">
    <property type="component" value="Unassembled WGS sequence"/>
</dbReference>
<sequence>MRILIRRDEFITREASLVRASLEANGNRPSGSQQNISPKKSLRTKKRREHRGRSRYHLLNRKLCNQSVVRWSAAINENGKNMLEARRASKVRRYTRGRESRAAWWFISVEAANCQILIHLLKCGRRSLNYSLPTTFSEKLSDDADGGVLEHEREGQTKGHQASGAMRNNDLGH</sequence>
<evidence type="ECO:0000256" key="1">
    <source>
        <dbReference type="SAM" id="MobiDB-lite"/>
    </source>
</evidence>
<feature type="compositionally biased region" description="Basic residues" evidence="1">
    <location>
        <begin position="40"/>
        <end position="51"/>
    </location>
</feature>
<organism evidence="2 3">
    <name type="scientific">Trichogramma brassicae</name>
    <dbReference type="NCBI Taxonomy" id="86971"/>
    <lineage>
        <taxon>Eukaryota</taxon>
        <taxon>Metazoa</taxon>
        <taxon>Ecdysozoa</taxon>
        <taxon>Arthropoda</taxon>
        <taxon>Hexapoda</taxon>
        <taxon>Insecta</taxon>
        <taxon>Pterygota</taxon>
        <taxon>Neoptera</taxon>
        <taxon>Endopterygota</taxon>
        <taxon>Hymenoptera</taxon>
        <taxon>Apocrita</taxon>
        <taxon>Proctotrupomorpha</taxon>
        <taxon>Chalcidoidea</taxon>
        <taxon>Trichogrammatidae</taxon>
        <taxon>Trichogramma</taxon>
    </lineage>
</organism>
<gene>
    <name evidence="2" type="ORF">TBRA_LOCUS9025</name>
</gene>
<protein>
    <submittedName>
        <fullName evidence="2">Uncharacterized protein</fullName>
    </submittedName>
</protein>
<feature type="compositionally biased region" description="Basic and acidic residues" evidence="1">
    <location>
        <begin position="148"/>
        <end position="157"/>
    </location>
</feature>
<keyword evidence="3" id="KW-1185">Reference proteome</keyword>
<accession>A0A6H5IH91</accession>
<reference evidence="2 3" key="1">
    <citation type="submission" date="2020-02" db="EMBL/GenBank/DDBJ databases">
        <authorList>
            <person name="Ferguson B K."/>
        </authorList>
    </citation>
    <scope>NUCLEOTIDE SEQUENCE [LARGE SCALE GENOMIC DNA]</scope>
</reference>
<evidence type="ECO:0000313" key="3">
    <source>
        <dbReference type="Proteomes" id="UP000479190"/>
    </source>
</evidence>
<dbReference type="EMBL" id="CADCXV010000846">
    <property type="protein sequence ID" value="CAB0037188.1"/>
    <property type="molecule type" value="Genomic_DNA"/>
</dbReference>
<proteinExistence type="predicted"/>
<evidence type="ECO:0000313" key="2">
    <source>
        <dbReference type="EMBL" id="CAB0037188.1"/>
    </source>
</evidence>
<feature type="non-terminal residue" evidence="2">
    <location>
        <position position="173"/>
    </location>
</feature>
<feature type="compositionally biased region" description="Polar residues" evidence="1">
    <location>
        <begin position="27"/>
        <end position="38"/>
    </location>
</feature>